<dbReference type="AlphaFoldDB" id="A0A1A8NSJ8"/>
<feature type="compositionally biased region" description="Polar residues" evidence="1">
    <location>
        <begin position="16"/>
        <end position="28"/>
    </location>
</feature>
<reference evidence="2" key="1">
    <citation type="submission" date="2016-05" db="EMBL/GenBank/DDBJ databases">
        <authorList>
            <person name="Lavstsen T."/>
            <person name="Jespersen J.S."/>
        </authorList>
    </citation>
    <scope>NUCLEOTIDE SEQUENCE</scope>
    <source>
        <tissue evidence="2">Brain</tissue>
    </source>
</reference>
<feature type="region of interest" description="Disordered" evidence="1">
    <location>
        <begin position="15"/>
        <end position="46"/>
    </location>
</feature>
<name>A0A1A8NSJ8_9TELE</name>
<protein>
    <submittedName>
        <fullName evidence="2">Uncharacterized protein</fullName>
    </submittedName>
</protein>
<accession>A0A1A8NSJ8</accession>
<feature type="non-terminal residue" evidence="2">
    <location>
        <position position="1"/>
    </location>
</feature>
<evidence type="ECO:0000313" key="2">
    <source>
        <dbReference type="EMBL" id="SBR72020.1"/>
    </source>
</evidence>
<dbReference type="EMBL" id="HAEG01004588">
    <property type="protein sequence ID" value="SBR72020.1"/>
    <property type="molecule type" value="Transcribed_RNA"/>
</dbReference>
<organism evidence="2">
    <name type="scientific">Nothobranchius pienaari</name>
    <dbReference type="NCBI Taxonomy" id="704102"/>
    <lineage>
        <taxon>Eukaryota</taxon>
        <taxon>Metazoa</taxon>
        <taxon>Chordata</taxon>
        <taxon>Craniata</taxon>
        <taxon>Vertebrata</taxon>
        <taxon>Euteleostomi</taxon>
        <taxon>Actinopterygii</taxon>
        <taxon>Neopterygii</taxon>
        <taxon>Teleostei</taxon>
        <taxon>Neoteleostei</taxon>
        <taxon>Acanthomorphata</taxon>
        <taxon>Ovalentaria</taxon>
        <taxon>Atherinomorphae</taxon>
        <taxon>Cyprinodontiformes</taxon>
        <taxon>Nothobranchiidae</taxon>
        <taxon>Nothobranchius</taxon>
    </lineage>
</organism>
<proteinExistence type="predicted"/>
<reference evidence="2" key="2">
    <citation type="submission" date="2016-06" db="EMBL/GenBank/DDBJ databases">
        <title>The genome of a short-lived fish provides insights into sex chromosome evolution and the genetic control of aging.</title>
        <authorList>
            <person name="Reichwald K."/>
            <person name="Felder M."/>
            <person name="Petzold A."/>
            <person name="Koch P."/>
            <person name="Groth M."/>
            <person name="Platzer M."/>
        </authorList>
    </citation>
    <scope>NUCLEOTIDE SEQUENCE</scope>
    <source>
        <tissue evidence="2">Brain</tissue>
    </source>
</reference>
<feature type="region of interest" description="Disordered" evidence="1">
    <location>
        <begin position="91"/>
        <end position="111"/>
    </location>
</feature>
<sequence>ALIITAVAFVTRRKGTQVQQNSNYNMTSDPAAPPPAETRQKKVEAEEGLSYASISYTQKPTRVKGEYDGSTVTYSTLKAAPAQPLHLHRVTNDTREPMSLQRHKNDGAGYK</sequence>
<gene>
    <name evidence="2" type="primary">Nfu_g_1_015210</name>
</gene>
<evidence type="ECO:0000256" key="1">
    <source>
        <dbReference type="SAM" id="MobiDB-lite"/>
    </source>
</evidence>